<organism evidence="2">
    <name type="scientific">Panstrongylus megistus</name>
    <dbReference type="NCBI Taxonomy" id="65343"/>
    <lineage>
        <taxon>Eukaryota</taxon>
        <taxon>Metazoa</taxon>
        <taxon>Ecdysozoa</taxon>
        <taxon>Arthropoda</taxon>
        <taxon>Hexapoda</taxon>
        <taxon>Insecta</taxon>
        <taxon>Pterygota</taxon>
        <taxon>Neoptera</taxon>
        <taxon>Paraneoptera</taxon>
        <taxon>Hemiptera</taxon>
        <taxon>Heteroptera</taxon>
        <taxon>Panheteroptera</taxon>
        <taxon>Cimicomorpha</taxon>
        <taxon>Reduviidae</taxon>
        <taxon>Triatominae</taxon>
        <taxon>Panstrongylus</taxon>
    </lineage>
</organism>
<dbReference type="PROSITE" id="PS50878">
    <property type="entry name" value="RT_POL"/>
    <property type="match status" value="1"/>
</dbReference>
<dbReference type="SUPFAM" id="SSF56672">
    <property type="entry name" value="DNA/RNA polymerases"/>
    <property type="match status" value="1"/>
</dbReference>
<name>A0A069DZM5_9HEMI</name>
<dbReference type="InterPro" id="IPR005135">
    <property type="entry name" value="Endo/exonuclease/phosphatase"/>
</dbReference>
<dbReference type="InterPro" id="IPR000477">
    <property type="entry name" value="RT_dom"/>
</dbReference>
<dbReference type="GO" id="GO:0004519">
    <property type="term" value="F:endonuclease activity"/>
    <property type="evidence" value="ECO:0007669"/>
    <property type="project" value="UniProtKB-KW"/>
</dbReference>
<feature type="non-terminal residue" evidence="2">
    <location>
        <position position="1"/>
    </location>
</feature>
<dbReference type="InterPro" id="IPR036691">
    <property type="entry name" value="Endo/exonu/phosph_ase_sf"/>
</dbReference>
<keyword evidence="2" id="KW-0548">Nucleotidyltransferase</keyword>
<dbReference type="CDD" id="cd09076">
    <property type="entry name" value="L1-EN"/>
    <property type="match status" value="1"/>
</dbReference>
<dbReference type="Pfam" id="PF03372">
    <property type="entry name" value="Exo_endo_phos"/>
    <property type="match status" value="1"/>
</dbReference>
<dbReference type="GO" id="GO:0003964">
    <property type="term" value="F:RNA-directed DNA polymerase activity"/>
    <property type="evidence" value="ECO:0007669"/>
    <property type="project" value="UniProtKB-KW"/>
</dbReference>
<feature type="non-terminal residue" evidence="2">
    <location>
        <position position="913"/>
    </location>
</feature>
<dbReference type="InterPro" id="IPR043502">
    <property type="entry name" value="DNA/RNA_pol_sf"/>
</dbReference>
<keyword evidence="2" id="KW-0695">RNA-directed DNA polymerase</keyword>
<sequence length="913" mass="107165">LKIGTLNVRSLRSECRLIELENALLETDVDILGISEVRLASEKIVNRKTGFIFAYYGKTYGQRGIGFLIKSKYSKNIVRFEGISDRIGLLQIRMKENKMLTLVQVYAPTASSSEEESDEFYLELTQVIDNQKTDFRNKVLIMGDFNSQVGQKESEEEVVTGPYGYKIRNERGTKLINFCQENQLYVVNTFFKKRAGKKWTWLAPNGRDKTEIDYVLTRDKTLVKNLDIINKFKYQTDHRLIKIEINSVAINTRPKPKWNIKPMINLEEPDNNLLQKLKEEKNREEISFNNKTVEEYYNTLRNIIYNTFSSFPSTTTKTDYLSTQTKELIRQREEKKKTKKKAKEDRIAFNIICKAVRYSIRKDLNEKLNKLVKWTIESSNCTKKLRKYLTSGTSWITGLKDEYGKKTTKRNNLVNIATHYFKQLYSVSDHVDYCEEPFERETQTISKITISEIEQAVSKLKKEKMPGSDKITNEMLKISFPQLKEKWMELFNKILDAEEVPSSWTVSDIILLHKKGDIHDISNYRPLSITSTVSRLFMKVISDRLNNVLENHQPVEQAGFRSGFSTIDHIQVLNQIIEKSIEYRQIIYIAFIDYEKAFDSISHQFLYKALKDQNVHKKYISLIRHIYSNSKSRIVLERTGSYFNNCRGVKQGDPLSPLLFNCVLEEVFRKMKWNDISKYGINVNMKKLTHLRFADDLVVFAQNVNIMEKMLNELYREGHTAGLKINEKKTVILTNGLKEDIKLSGKTLNYVDSTIYLGQMIGFENRIEKEIERRIAISWKKYWSLKHIMKNCNVPIKKKGKVFDCCVLPCLTYGCQTWTLTKKIINKLKVTQRAMERSMKGVRRSDKIRNLVIRRETEVTDIEEFVKTLKWKWAGHIIRCNDGRWTRHATLWIPFYSSRKKGRQKMRWQDDIT</sequence>
<dbReference type="PANTHER" id="PTHR47027:SF20">
    <property type="entry name" value="REVERSE TRANSCRIPTASE-LIKE PROTEIN WITH RNA-DIRECTED DNA POLYMERASE DOMAIN"/>
    <property type="match status" value="1"/>
</dbReference>
<keyword evidence="2" id="KW-0540">Nuclease</keyword>
<dbReference type="PANTHER" id="PTHR47027">
    <property type="entry name" value="REVERSE TRANSCRIPTASE DOMAIN-CONTAINING PROTEIN"/>
    <property type="match status" value="1"/>
</dbReference>
<dbReference type="AlphaFoldDB" id="A0A069DZM5"/>
<evidence type="ECO:0000259" key="1">
    <source>
        <dbReference type="PROSITE" id="PS50878"/>
    </source>
</evidence>
<dbReference type="Gene3D" id="3.60.10.10">
    <property type="entry name" value="Endonuclease/exonuclease/phosphatase"/>
    <property type="match status" value="1"/>
</dbReference>
<dbReference type="CDD" id="cd01650">
    <property type="entry name" value="RT_nLTR_like"/>
    <property type="match status" value="1"/>
</dbReference>
<dbReference type="EMBL" id="GBGD01000380">
    <property type="protein sequence ID" value="JAC88509.1"/>
    <property type="molecule type" value="mRNA"/>
</dbReference>
<proteinExistence type="evidence at transcript level"/>
<dbReference type="SUPFAM" id="SSF56219">
    <property type="entry name" value="DNase I-like"/>
    <property type="match status" value="1"/>
</dbReference>
<keyword evidence="2" id="KW-0378">Hydrolase</keyword>
<dbReference type="Pfam" id="PF00078">
    <property type="entry name" value="RVT_1"/>
    <property type="match status" value="1"/>
</dbReference>
<dbReference type="InterPro" id="IPR043128">
    <property type="entry name" value="Rev_trsase/Diguanyl_cyclase"/>
</dbReference>
<reference evidence="2" key="1">
    <citation type="journal article" date="2015" name="J. Med. Entomol.">
        <title>A Deep Insight Into the Sialotranscriptome of the Chagas Disease Vector, Panstrongylus megistus (Hemiptera: Heteroptera).</title>
        <authorList>
            <person name="Ribeiro J.M."/>
            <person name="Schwarz A."/>
            <person name="Francischetti I.M."/>
        </authorList>
    </citation>
    <scope>NUCLEOTIDE SEQUENCE</scope>
    <source>
        <tissue evidence="2">Salivary glands</tissue>
    </source>
</reference>
<protein>
    <submittedName>
        <fullName evidence="2">Putative endonuclease-reverse transcriptase</fullName>
    </submittedName>
</protein>
<feature type="domain" description="Reverse transcriptase" evidence="1">
    <location>
        <begin position="493"/>
        <end position="748"/>
    </location>
</feature>
<keyword evidence="2" id="KW-0255">Endonuclease</keyword>
<accession>A0A069DZM5</accession>
<dbReference type="Gene3D" id="3.30.70.270">
    <property type="match status" value="1"/>
</dbReference>
<evidence type="ECO:0000313" key="2">
    <source>
        <dbReference type="EMBL" id="JAC88509.1"/>
    </source>
</evidence>
<keyword evidence="2" id="KW-0808">Transferase</keyword>